<accession>A0A9W8CME3</accession>
<name>A0A9W8CME3_9FUNG</name>
<protein>
    <submittedName>
        <fullName evidence="1">Uncharacterized protein</fullName>
    </submittedName>
</protein>
<evidence type="ECO:0000313" key="1">
    <source>
        <dbReference type="EMBL" id="KAJ1648284.1"/>
    </source>
</evidence>
<dbReference type="EMBL" id="JANBOH010000008">
    <property type="protein sequence ID" value="KAJ1648284.1"/>
    <property type="molecule type" value="Genomic_DNA"/>
</dbReference>
<dbReference type="Proteomes" id="UP001145021">
    <property type="component" value="Unassembled WGS sequence"/>
</dbReference>
<proteinExistence type="predicted"/>
<keyword evidence="2" id="KW-1185">Reference proteome</keyword>
<evidence type="ECO:0000313" key="2">
    <source>
        <dbReference type="Proteomes" id="UP001145021"/>
    </source>
</evidence>
<comment type="caution">
    <text evidence="1">The sequence shown here is derived from an EMBL/GenBank/DDBJ whole genome shotgun (WGS) entry which is preliminary data.</text>
</comment>
<dbReference type="AlphaFoldDB" id="A0A9W8CME3"/>
<reference evidence="1" key="1">
    <citation type="submission" date="2022-07" db="EMBL/GenBank/DDBJ databases">
        <title>Phylogenomic reconstructions and comparative analyses of Kickxellomycotina fungi.</title>
        <authorList>
            <person name="Reynolds N.K."/>
            <person name="Stajich J.E."/>
            <person name="Barry K."/>
            <person name="Grigoriev I.V."/>
            <person name="Crous P."/>
            <person name="Smith M.E."/>
        </authorList>
    </citation>
    <scope>NUCLEOTIDE SEQUENCE</scope>
    <source>
        <strain evidence="1">NBRC 105413</strain>
    </source>
</reference>
<organism evidence="1 2">
    <name type="scientific">Coemansia asiatica</name>
    <dbReference type="NCBI Taxonomy" id="1052880"/>
    <lineage>
        <taxon>Eukaryota</taxon>
        <taxon>Fungi</taxon>
        <taxon>Fungi incertae sedis</taxon>
        <taxon>Zoopagomycota</taxon>
        <taxon>Kickxellomycotina</taxon>
        <taxon>Kickxellomycetes</taxon>
        <taxon>Kickxellales</taxon>
        <taxon>Kickxellaceae</taxon>
        <taxon>Coemansia</taxon>
    </lineage>
</organism>
<gene>
    <name evidence="1" type="ORF">LPJ64_000440</name>
</gene>
<sequence length="154" mass="17441">MQGRRRFTQTTKLESALFPLDKPSWAVTTLLSKPSNVKHSAELDRDLDQKEIARLYQLSGLKMADAAANPQEYTSVSKHVNQLRDLLSHIRTVSETGDLDSVQPLVRIAEPIRFTTEDDQTVELSFEKDSESYLGMRVLDIAMKKNGSYLIVED</sequence>